<gene>
    <name evidence="2" type="ORF">M0638_10560</name>
</gene>
<dbReference type="GO" id="GO:0006559">
    <property type="term" value="P:L-phenylalanine catabolic process"/>
    <property type="evidence" value="ECO:0007669"/>
    <property type="project" value="TreeGrafter"/>
</dbReference>
<dbReference type="Proteomes" id="UP001139516">
    <property type="component" value="Unassembled WGS sequence"/>
</dbReference>
<evidence type="ECO:0000313" key="3">
    <source>
        <dbReference type="Proteomes" id="UP001139516"/>
    </source>
</evidence>
<dbReference type="RefSeq" id="WP_248666945.1">
    <property type="nucleotide sequence ID" value="NZ_JALPRX010000038.1"/>
</dbReference>
<dbReference type="Gene3D" id="3.40.30.10">
    <property type="entry name" value="Glutaredoxin"/>
    <property type="match status" value="1"/>
</dbReference>
<dbReference type="AlphaFoldDB" id="A0A9X1Y6F0"/>
<dbReference type="InterPro" id="IPR036249">
    <property type="entry name" value="Thioredoxin-like_sf"/>
</dbReference>
<accession>A0A9X1Y6F0</accession>
<proteinExistence type="predicted"/>
<dbReference type="GO" id="GO:0016034">
    <property type="term" value="F:maleylacetoacetate isomerase activity"/>
    <property type="evidence" value="ECO:0007669"/>
    <property type="project" value="TreeGrafter"/>
</dbReference>
<dbReference type="PANTHER" id="PTHR42673">
    <property type="entry name" value="MALEYLACETOACETATE ISOMERASE"/>
    <property type="match status" value="1"/>
</dbReference>
<dbReference type="PROSITE" id="PS50404">
    <property type="entry name" value="GST_NTER"/>
    <property type="match status" value="1"/>
</dbReference>
<dbReference type="GO" id="GO:0004364">
    <property type="term" value="F:glutathione transferase activity"/>
    <property type="evidence" value="ECO:0007669"/>
    <property type="project" value="TreeGrafter"/>
</dbReference>
<dbReference type="Gene3D" id="1.20.1050.10">
    <property type="match status" value="1"/>
</dbReference>
<feature type="domain" description="GST N-terminal" evidence="1">
    <location>
        <begin position="4"/>
        <end position="84"/>
    </location>
</feature>
<name>A0A9X1Y6F0_9PROT</name>
<dbReference type="CDD" id="cd03194">
    <property type="entry name" value="GST_C_3"/>
    <property type="match status" value="1"/>
</dbReference>
<dbReference type="SUPFAM" id="SSF47616">
    <property type="entry name" value="GST C-terminal domain-like"/>
    <property type="match status" value="1"/>
</dbReference>
<evidence type="ECO:0000313" key="2">
    <source>
        <dbReference type="EMBL" id="MCK8784824.1"/>
    </source>
</evidence>
<reference evidence="2" key="1">
    <citation type="submission" date="2022-04" db="EMBL/GenBank/DDBJ databases">
        <title>Roseomonas acroporae sp. nov., isolated from coral Acropora digitifera.</title>
        <authorList>
            <person name="Sun H."/>
        </authorList>
    </citation>
    <scope>NUCLEOTIDE SEQUENCE</scope>
    <source>
        <strain evidence="2">NAR14</strain>
    </source>
</reference>
<dbReference type="EMBL" id="JALPRX010000038">
    <property type="protein sequence ID" value="MCK8784824.1"/>
    <property type="molecule type" value="Genomic_DNA"/>
</dbReference>
<comment type="caution">
    <text evidence="2">The sequence shown here is derived from an EMBL/GenBank/DDBJ whole genome shotgun (WGS) entry which is preliminary data.</text>
</comment>
<dbReference type="SUPFAM" id="SSF52833">
    <property type="entry name" value="Thioredoxin-like"/>
    <property type="match status" value="1"/>
</dbReference>
<dbReference type="InterPro" id="IPR036282">
    <property type="entry name" value="Glutathione-S-Trfase_C_sf"/>
</dbReference>
<dbReference type="GO" id="GO:0006749">
    <property type="term" value="P:glutathione metabolic process"/>
    <property type="evidence" value="ECO:0007669"/>
    <property type="project" value="TreeGrafter"/>
</dbReference>
<keyword evidence="3" id="KW-1185">Reference proteome</keyword>
<dbReference type="Pfam" id="PF13409">
    <property type="entry name" value="GST_N_2"/>
    <property type="match status" value="1"/>
</dbReference>
<sequence>MAEAKLLISSRNYSSWSLRGWLLCRLAGLDFEVSVVSPEDPVAKAELLMRASSFLLPCLVQGDISVWDTLAIAEHLNEQFPKAGMLPKDKAARARCRAISGEMHSGFGALRASLPMNLRAHRPGFLLWSGPKADIERIQTIWRECLETWQGPWLFGARPSIADAMYAPVVTRFLTYDVKLDPLSAGYAETIMKWPDMAEWVAEAKREPEQITELEVDAEF</sequence>
<protein>
    <submittedName>
        <fullName evidence="2">Glutathione S-transferase</fullName>
    </submittedName>
</protein>
<evidence type="ECO:0000259" key="1">
    <source>
        <dbReference type="PROSITE" id="PS50404"/>
    </source>
</evidence>
<dbReference type="PANTHER" id="PTHR42673:SF4">
    <property type="entry name" value="MALEYLACETOACETATE ISOMERASE"/>
    <property type="match status" value="1"/>
</dbReference>
<dbReference type="Pfam" id="PF13410">
    <property type="entry name" value="GST_C_2"/>
    <property type="match status" value="1"/>
</dbReference>
<dbReference type="InterPro" id="IPR004045">
    <property type="entry name" value="Glutathione_S-Trfase_N"/>
</dbReference>
<organism evidence="2 3">
    <name type="scientific">Roseomonas acroporae</name>
    <dbReference type="NCBI Taxonomy" id="2937791"/>
    <lineage>
        <taxon>Bacteria</taxon>
        <taxon>Pseudomonadati</taxon>
        <taxon>Pseudomonadota</taxon>
        <taxon>Alphaproteobacteria</taxon>
        <taxon>Acetobacterales</taxon>
        <taxon>Roseomonadaceae</taxon>
        <taxon>Roseomonas</taxon>
    </lineage>
</organism>